<dbReference type="GO" id="GO:0007034">
    <property type="term" value="P:vacuolar transport"/>
    <property type="evidence" value="ECO:0007669"/>
    <property type="project" value="InterPro"/>
</dbReference>
<feature type="transmembrane region" description="Helical" evidence="5">
    <location>
        <begin position="241"/>
        <end position="264"/>
    </location>
</feature>
<dbReference type="AlphaFoldDB" id="A0AAD5KHZ1"/>
<sequence length="283" mass="31454">MTRNPIQEMMMKFNYPPCYPPPDPSYPNLVHNFTPAASVSDTEQSLAPSPYVYPPAVPLAENASPPHGTAEVIEPLLAPSDDPPPFTLTGQVLGNGAGPSKTEDMEPPAYDVAIKLPTYEEAQQEKMIAEQQHRYPHSVDPRLAPPGPGNYNFMSPFSHPVGAESQFDSNTAELALGTDVYFFASFLIAFLFNWIGFLLLMCACHTVAGRYGALAGFGLSLAKWTLIVKHSTDLASNDNNWLWWLIMAFGVLICVRAVIQYLCIKREWHRLSRAAQERVVFFY</sequence>
<gene>
    <name evidence="6" type="ORF">GHT06_020605</name>
</gene>
<evidence type="ECO:0000256" key="1">
    <source>
        <dbReference type="ARBA" id="ARBA00004141"/>
    </source>
</evidence>
<dbReference type="Proteomes" id="UP000820818">
    <property type="component" value="Linkage Group LG9"/>
</dbReference>
<dbReference type="GO" id="GO:0031398">
    <property type="term" value="P:positive regulation of protein ubiquitination"/>
    <property type="evidence" value="ECO:0007669"/>
    <property type="project" value="TreeGrafter"/>
</dbReference>
<dbReference type="GO" id="GO:0016020">
    <property type="term" value="C:membrane"/>
    <property type="evidence" value="ECO:0007669"/>
    <property type="project" value="UniProtKB-SubCell"/>
</dbReference>
<keyword evidence="4 5" id="KW-0472">Membrane</keyword>
<evidence type="ECO:0000256" key="3">
    <source>
        <dbReference type="ARBA" id="ARBA00022989"/>
    </source>
</evidence>
<evidence type="ECO:0000313" key="7">
    <source>
        <dbReference type="Proteomes" id="UP000820818"/>
    </source>
</evidence>
<evidence type="ECO:0000256" key="5">
    <source>
        <dbReference type="SAM" id="Phobius"/>
    </source>
</evidence>
<dbReference type="GO" id="GO:0005783">
    <property type="term" value="C:endoplasmic reticulum"/>
    <property type="evidence" value="ECO:0007669"/>
    <property type="project" value="TreeGrafter"/>
</dbReference>
<dbReference type="GO" id="GO:0048471">
    <property type="term" value="C:perinuclear region of cytoplasm"/>
    <property type="evidence" value="ECO:0007669"/>
    <property type="project" value="TreeGrafter"/>
</dbReference>
<feature type="transmembrane region" description="Helical" evidence="5">
    <location>
        <begin position="211"/>
        <end position="229"/>
    </location>
</feature>
<protein>
    <submittedName>
        <fullName evidence="6">Uncharacterized protein</fullName>
    </submittedName>
</protein>
<feature type="transmembrane region" description="Helical" evidence="5">
    <location>
        <begin position="180"/>
        <end position="204"/>
    </location>
</feature>
<dbReference type="PANTHER" id="PTHR13396:SF5">
    <property type="entry name" value="NEDD4 FAMILY INTERACTING PROTEIN"/>
    <property type="match status" value="1"/>
</dbReference>
<dbReference type="GO" id="GO:0006511">
    <property type="term" value="P:ubiquitin-dependent protein catabolic process"/>
    <property type="evidence" value="ECO:0007669"/>
    <property type="project" value="TreeGrafter"/>
</dbReference>
<accession>A0AAD5KHZ1</accession>
<evidence type="ECO:0000256" key="4">
    <source>
        <dbReference type="ARBA" id="ARBA00023136"/>
    </source>
</evidence>
<comment type="caution">
    <text evidence="6">The sequence shown here is derived from an EMBL/GenBank/DDBJ whole genome shotgun (WGS) entry which is preliminary data.</text>
</comment>
<dbReference type="InterPro" id="IPR019325">
    <property type="entry name" value="NEDD4/Bsd2"/>
</dbReference>
<dbReference type="GO" id="GO:0030001">
    <property type="term" value="P:metal ion transport"/>
    <property type="evidence" value="ECO:0007669"/>
    <property type="project" value="InterPro"/>
</dbReference>
<dbReference type="GO" id="GO:0050699">
    <property type="term" value="F:WW domain binding"/>
    <property type="evidence" value="ECO:0007669"/>
    <property type="project" value="TreeGrafter"/>
</dbReference>
<dbReference type="GO" id="GO:0005794">
    <property type="term" value="C:Golgi apparatus"/>
    <property type="evidence" value="ECO:0007669"/>
    <property type="project" value="TreeGrafter"/>
</dbReference>
<evidence type="ECO:0000313" key="6">
    <source>
        <dbReference type="EMBL" id="KAI9552726.1"/>
    </source>
</evidence>
<keyword evidence="3 5" id="KW-1133">Transmembrane helix</keyword>
<dbReference type="CDD" id="cd22212">
    <property type="entry name" value="NDFIP-like"/>
    <property type="match status" value="1"/>
</dbReference>
<reference evidence="6 7" key="1">
    <citation type="submission" date="2022-05" db="EMBL/GenBank/DDBJ databases">
        <title>A multi-omics perspective on studying reproductive biology in Daphnia sinensis.</title>
        <authorList>
            <person name="Jia J."/>
        </authorList>
    </citation>
    <scope>NUCLEOTIDE SEQUENCE [LARGE SCALE GENOMIC DNA]</scope>
    <source>
        <strain evidence="6 7">WSL</strain>
    </source>
</reference>
<comment type="subcellular location">
    <subcellularLocation>
        <location evidence="1">Membrane</location>
        <topology evidence="1">Multi-pass membrane protein</topology>
    </subcellularLocation>
</comment>
<dbReference type="Pfam" id="PF10176">
    <property type="entry name" value="NEDD4_Bsd2"/>
    <property type="match status" value="2"/>
</dbReference>
<dbReference type="EMBL" id="WJBH02000009">
    <property type="protein sequence ID" value="KAI9552726.1"/>
    <property type="molecule type" value="Genomic_DNA"/>
</dbReference>
<proteinExistence type="predicted"/>
<keyword evidence="2 5" id="KW-0812">Transmembrane</keyword>
<organism evidence="6 7">
    <name type="scientific">Daphnia sinensis</name>
    <dbReference type="NCBI Taxonomy" id="1820382"/>
    <lineage>
        <taxon>Eukaryota</taxon>
        <taxon>Metazoa</taxon>
        <taxon>Ecdysozoa</taxon>
        <taxon>Arthropoda</taxon>
        <taxon>Crustacea</taxon>
        <taxon>Branchiopoda</taxon>
        <taxon>Diplostraca</taxon>
        <taxon>Cladocera</taxon>
        <taxon>Anomopoda</taxon>
        <taxon>Daphniidae</taxon>
        <taxon>Daphnia</taxon>
        <taxon>Daphnia similis group</taxon>
    </lineage>
</organism>
<evidence type="ECO:0000256" key="2">
    <source>
        <dbReference type="ARBA" id="ARBA00022692"/>
    </source>
</evidence>
<dbReference type="PANTHER" id="PTHR13396">
    <property type="entry name" value="NEDD4 FAMILY INTERACTING PROTEIN 1/2"/>
    <property type="match status" value="1"/>
</dbReference>
<keyword evidence="7" id="KW-1185">Reference proteome</keyword>
<name>A0AAD5KHZ1_9CRUS</name>